<evidence type="ECO:0000313" key="2">
    <source>
        <dbReference type="EMBL" id="KFB47082.1"/>
    </source>
</evidence>
<protein>
    <submittedName>
        <fullName evidence="2 3">Uncharacterized protein</fullName>
    </submittedName>
</protein>
<proteinExistence type="predicted"/>
<reference evidence="3" key="2">
    <citation type="submission" date="2020-05" db="UniProtKB">
        <authorList>
            <consortium name="EnsemblMetazoa"/>
        </authorList>
    </citation>
    <scope>IDENTIFICATION</scope>
</reference>
<dbReference type="AlphaFoldDB" id="A0A084WA38"/>
<evidence type="ECO:0000313" key="4">
    <source>
        <dbReference type="Proteomes" id="UP000030765"/>
    </source>
</evidence>
<evidence type="ECO:0000313" key="3">
    <source>
        <dbReference type="EnsemblMetazoa" id="ASIC015126-PA"/>
    </source>
</evidence>
<organism evidence="2">
    <name type="scientific">Anopheles sinensis</name>
    <name type="common">Mosquito</name>
    <dbReference type="NCBI Taxonomy" id="74873"/>
    <lineage>
        <taxon>Eukaryota</taxon>
        <taxon>Metazoa</taxon>
        <taxon>Ecdysozoa</taxon>
        <taxon>Arthropoda</taxon>
        <taxon>Hexapoda</taxon>
        <taxon>Insecta</taxon>
        <taxon>Pterygota</taxon>
        <taxon>Neoptera</taxon>
        <taxon>Endopterygota</taxon>
        <taxon>Diptera</taxon>
        <taxon>Nematocera</taxon>
        <taxon>Culicoidea</taxon>
        <taxon>Culicidae</taxon>
        <taxon>Anophelinae</taxon>
        <taxon>Anopheles</taxon>
    </lineage>
</organism>
<dbReference type="VEuPathDB" id="VectorBase:ASIC015126"/>
<accession>A0A084WA38</accession>
<evidence type="ECO:0000256" key="1">
    <source>
        <dbReference type="SAM" id="MobiDB-lite"/>
    </source>
</evidence>
<reference evidence="2 4" key="1">
    <citation type="journal article" date="2014" name="BMC Genomics">
        <title>Genome sequence of Anopheles sinensis provides insight into genetics basis of mosquito competence for malaria parasites.</title>
        <authorList>
            <person name="Zhou D."/>
            <person name="Zhang D."/>
            <person name="Ding G."/>
            <person name="Shi L."/>
            <person name="Hou Q."/>
            <person name="Ye Y."/>
            <person name="Xu Y."/>
            <person name="Zhou H."/>
            <person name="Xiong C."/>
            <person name="Li S."/>
            <person name="Yu J."/>
            <person name="Hong S."/>
            <person name="Yu X."/>
            <person name="Zou P."/>
            <person name="Chen C."/>
            <person name="Chang X."/>
            <person name="Wang W."/>
            <person name="Lv Y."/>
            <person name="Sun Y."/>
            <person name="Ma L."/>
            <person name="Shen B."/>
            <person name="Zhu C."/>
        </authorList>
    </citation>
    <scope>NUCLEOTIDE SEQUENCE [LARGE SCALE GENOMIC DNA]</scope>
</reference>
<dbReference type="EMBL" id="KE525327">
    <property type="protein sequence ID" value="KFB47082.1"/>
    <property type="molecule type" value="Genomic_DNA"/>
</dbReference>
<sequence>MYALDAGRILCMFFDLGNRWASGTASEREAISCSRAGEHLVPFPPVVFFGRGGTEARRHPNPGVPKGIRWNRKFATFAATSECFIVIVFRFLPRPFGSGPRSTSPGSVFEERILALGTGKLVVPGSPDRTASGNATATVFAFWVCIQKSPRRSVVASSVPLAGASVSVCLASAGTIDRRSRKRDHISATERPKHPGHPREILRSVGCGVASCPLRDDAGTILFVSSELSTLSDRIYPACTGTAPKLPPEVGSGFHRGFVFFLLQQRQANIGSNRTGRDYRLTDWMLPVFTEQICNYRQLQCDRRTGLGAGIG</sequence>
<name>A0A084WA38_ANOSI</name>
<dbReference type="EnsemblMetazoa" id="ASIC015126-RA">
    <property type="protein sequence ID" value="ASIC015126-PA"/>
    <property type="gene ID" value="ASIC015126"/>
</dbReference>
<keyword evidence="4" id="KW-1185">Reference proteome</keyword>
<feature type="compositionally biased region" description="Basic and acidic residues" evidence="1">
    <location>
        <begin position="185"/>
        <end position="199"/>
    </location>
</feature>
<dbReference type="Proteomes" id="UP000030765">
    <property type="component" value="Unassembled WGS sequence"/>
</dbReference>
<gene>
    <name evidence="2" type="ORF">ZHAS_00015126</name>
</gene>
<dbReference type="EMBL" id="ATLV01022017">
    <property type="status" value="NOT_ANNOTATED_CDS"/>
    <property type="molecule type" value="Genomic_DNA"/>
</dbReference>
<feature type="region of interest" description="Disordered" evidence="1">
    <location>
        <begin position="180"/>
        <end position="199"/>
    </location>
</feature>